<feature type="binding site" evidence="2">
    <location>
        <begin position="194"/>
        <end position="201"/>
    </location>
    <ligand>
        <name>ATP</name>
        <dbReference type="ChEBI" id="CHEBI:30616"/>
    </ligand>
</feature>
<dbReference type="Pfam" id="PF02661">
    <property type="entry name" value="Fic"/>
    <property type="match status" value="1"/>
</dbReference>
<dbReference type="InterPro" id="IPR040198">
    <property type="entry name" value="Fido_containing"/>
</dbReference>
<dbReference type="EMBL" id="MFDD01000002">
    <property type="protein sequence ID" value="OGE41108.1"/>
    <property type="molecule type" value="Genomic_DNA"/>
</dbReference>
<evidence type="ECO:0000256" key="1">
    <source>
        <dbReference type="PIRSR" id="PIRSR640198-1"/>
    </source>
</evidence>
<dbReference type="SUPFAM" id="SSF46785">
    <property type="entry name" value="Winged helix' DNA-binding domain"/>
    <property type="match status" value="1"/>
</dbReference>
<keyword evidence="2" id="KW-0067">ATP-binding</keyword>
<feature type="binding site" evidence="2">
    <location>
        <begin position="232"/>
        <end position="233"/>
    </location>
    <ligand>
        <name>ATP</name>
        <dbReference type="ChEBI" id="CHEBI:30616"/>
    </ligand>
</feature>
<comment type="caution">
    <text evidence="5">The sequence shown here is derived from an EMBL/GenBank/DDBJ whole genome shotgun (WGS) entry which is preliminary data.</text>
</comment>
<dbReference type="Gene3D" id="1.10.10.10">
    <property type="entry name" value="Winged helix-like DNA-binding domain superfamily/Winged helix DNA-binding domain"/>
    <property type="match status" value="1"/>
</dbReference>
<accession>A0A1F5KJL9</accession>
<dbReference type="InterPro" id="IPR003812">
    <property type="entry name" value="Fido"/>
</dbReference>
<evidence type="ECO:0000313" key="6">
    <source>
        <dbReference type="Proteomes" id="UP000177328"/>
    </source>
</evidence>
<sequence length="350" mass="39532">MYKPNYIISPSILSAVSEIAQIKTLVERSRVLPLNEAQMRRQAIVRMAHTSTSIEGNKLAEFQVKKVLAGEKIAGDEKSIQEVKNYQVALQKIEELSVSYTHLTIDKILQLHQILMKGLLETKKSGHFRPASIFVVDDLGNGQEILRYEGPVASKVPFLINQLLLWVNSSSMIHPIIKAGIFHLQFVSIHPFTDGNGRMARLLTQYLLYRDGWDFRKIIVLEDYYNRDRQGYYNAENMVQGKRYQEGQDITTWLEYFVGGFLVEAQKVAEAISSIGFDKIALKGGQVFLDKDEAIIVDFLTTTGRITSQDVQDILGIAKRTAQLRLKALVDKGMLVSQGKGPSTYYVLSN</sequence>
<dbReference type="PROSITE" id="PS51459">
    <property type="entry name" value="FIDO"/>
    <property type="match status" value="1"/>
</dbReference>
<protein>
    <recommendedName>
        <fullName evidence="4">Fido domain-containing protein</fullName>
    </recommendedName>
</protein>
<feature type="active site" evidence="1">
    <location>
        <position position="190"/>
    </location>
</feature>
<evidence type="ECO:0000256" key="2">
    <source>
        <dbReference type="PIRSR" id="PIRSR640198-2"/>
    </source>
</evidence>
<dbReference type="AlphaFoldDB" id="A0A1F5KJL9"/>
<dbReference type="InterPro" id="IPR036390">
    <property type="entry name" value="WH_DNA-bd_sf"/>
</dbReference>
<dbReference type="Proteomes" id="UP000177328">
    <property type="component" value="Unassembled WGS sequence"/>
</dbReference>
<proteinExistence type="predicted"/>
<evidence type="ECO:0000256" key="3">
    <source>
        <dbReference type="PIRSR" id="PIRSR640198-3"/>
    </source>
</evidence>
<reference evidence="5 6" key="1">
    <citation type="journal article" date="2016" name="Nat. Commun.">
        <title>Thousands of microbial genomes shed light on interconnected biogeochemical processes in an aquifer system.</title>
        <authorList>
            <person name="Anantharaman K."/>
            <person name="Brown C.T."/>
            <person name="Hug L.A."/>
            <person name="Sharon I."/>
            <person name="Castelle C.J."/>
            <person name="Probst A.J."/>
            <person name="Thomas B.C."/>
            <person name="Singh A."/>
            <person name="Wilkins M.J."/>
            <person name="Karaoz U."/>
            <person name="Brodie E.L."/>
            <person name="Williams K.H."/>
            <person name="Hubbard S.S."/>
            <person name="Banfield J.F."/>
        </authorList>
    </citation>
    <scope>NUCLEOTIDE SEQUENCE [LARGE SCALE GENOMIC DNA]</scope>
</reference>
<dbReference type="PANTHER" id="PTHR13504:SF38">
    <property type="entry name" value="FIDO DOMAIN-CONTAINING PROTEIN"/>
    <property type="match status" value="1"/>
</dbReference>
<feature type="site" description="Important for autoinhibition of adenylyltransferase activity" evidence="3">
    <location>
        <position position="55"/>
    </location>
</feature>
<organism evidence="5 6">
    <name type="scientific">Candidatus Daviesbacteria bacterium RIFCSPHIGHO2_02_FULL_43_12</name>
    <dbReference type="NCBI Taxonomy" id="1797776"/>
    <lineage>
        <taxon>Bacteria</taxon>
        <taxon>Candidatus Daviesiibacteriota</taxon>
    </lineage>
</organism>
<dbReference type="SUPFAM" id="SSF140931">
    <property type="entry name" value="Fic-like"/>
    <property type="match status" value="1"/>
</dbReference>
<evidence type="ECO:0000313" key="5">
    <source>
        <dbReference type="EMBL" id="OGE41108.1"/>
    </source>
</evidence>
<feature type="domain" description="Fido" evidence="4">
    <location>
        <begin position="103"/>
        <end position="256"/>
    </location>
</feature>
<gene>
    <name evidence="5" type="ORF">A3D25_01040</name>
</gene>
<dbReference type="PANTHER" id="PTHR13504">
    <property type="entry name" value="FIDO DOMAIN-CONTAINING PROTEIN DDB_G0283145"/>
    <property type="match status" value="1"/>
</dbReference>
<keyword evidence="2" id="KW-0547">Nucleotide-binding</keyword>
<name>A0A1F5KJL9_9BACT</name>
<dbReference type="InterPro" id="IPR036388">
    <property type="entry name" value="WH-like_DNA-bd_sf"/>
</dbReference>
<dbReference type="Gene3D" id="1.10.3290.10">
    <property type="entry name" value="Fido-like domain"/>
    <property type="match status" value="1"/>
</dbReference>
<dbReference type="InterPro" id="IPR036597">
    <property type="entry name" value="Fido-like_dom_sf"/>
</dbReference>
<dbReference type="GO" id="GO:0005524">
    <property type="term" value="F:ATP binding"/>
    <property type="evidence" value="ECO:0007669"/>
    <property type="project" value="UniProtKB-KW"/>
</dbReference>
<evidence type="ECO:0000259" key="4">
    <source>
        <dbReference type="PROSITE" id="PS51459"/>
    </source>
</evidence>